<accession>A0A1Y1CF49</accession>
<name>A0A1Y1CF49_9BACT</name>
<dbReference type="Pfam" id="PF04324">
    <property type="entry name" value="Fer2_BFD"/>
    <property type="match status" value="1"/>
</dbReference>
<dbReference type="InterPro" id="IPR041854">
    <property type="entry name" value="BFD-like_2Fe2S-bd_dom_sf"/>
</dbReference>
<reference evidence="2 3" key="1">
    <citation type="journal article" date="2018" name="Mar. Genomics">
        <title>Complete genome sequence of Marinifilaceae bacterium strain SPP2, isolated from the Antarctic marine sediment.</title>
        <authorList>
            <person name="Watanabe M."/>
            <person name="Kojima H."/>
            <person name="Fukui M."/>
        </authorList>
    </citation>
    <scope>NUCLEOTIDE SEQUENCE [LARGE SCALE GENOMIC DNA]</scope>
    <source>
        <strain evidence="2 3">SPP2</strain>
    </source>
</reference>
<evidence type="ECO:0000259" key="1">
    <source>
        <dbReference type="Pfam" id="PF04324"/>
    </source>
</evidence>
<dbReference type="InterPro" id="IPR007419">
    <property type="entry name" value="BFD-like_2Fe2S-bd_dom"/>
</dbReference>
<evidence type="ECO:0000313" key="2">
    <source>
        <dbReference type="EMBL" id="BAX78987.1"/>
    </source>
</evidence>
<dbReference type="RefSeq" id="WP_096427893.1">
    <property type="nucleotide sequence ID" value="NZ_AP018042.1"/>
</dbReference>
<sequence>MRDIVCNCQMVDRKTIDKAIHEKSATTIEEIRRYTGANTGCGKCIGYINSILDTEVPKIAVKVENSPPSKFKLW</sequence>
<dbReference type="AlphaFoldDB" id="A0A1Y1CF49"/>
<dbReference type="EMBL" id="AP018042">
    <property type="protein sequence ID" value="BAX78987.1"/>
    <property type="molecule type" value="Genomic_DNA"/>
</dbReference>
<dbReference type="Proteomes" id="UP000218267">
    <property type="component" value="Chromosome"/>
</dbReference>
<keyword evidence="3" id="KW-1185">Reference proteome</keyword>
<dbReference type="OrthoDB" id="15293at2"/>
<reference evidence="3" key="2">
    <citation type="journal article" date="2020" name="Antonie Van Leeuwenhoek">
        <title>Labilibaculum antarcticum sp. nov., a novel facultative anaerobic, psychrotorelant bacterium isolated from marine sediment of Antarctica.</title>
        <authorList>
            <person name="Watanabe M."/>
            <person name="Kojima H."/>
            <person name="Fukui M."/>
        </authorList>
    </citation>
    <scope>NUCLEOTIDE SEQUENCE [LARGE SCALE GENOMIC DNA]</scope>
    <source>
        <strain evidence="3">SPP2</strain>
    </source>
</reference>
<evidence type="ECO:0000313" key="3">
    <source>
        <dbReference type="Proteomes" id="UP000218267"/>
    </source>
</evidence>
<gene>
    <name evidence="2" type="ORF">ALGA_0597</name>
</gene>
<dbReference type="KEGG" id="mbas:ALGA_0597"/>
<dbReference type="Gene3D" id="1.10.10.1100">
    <property type="entry name" value="BFD-like [2Fe-2S]-binding domain"/>
    <property type="match status" value="1"/>
</dbReference>
<proteinExistence type="predicted"/>
<organism evidence="2 3">
    <name type="scientific">Labilibaculum antarcticum</name>
    <dbReference type="NCBI Taxonomy" id="1717717"/>
    <lineage>
        <taxon>Bacteria</taxon>
        <taxon>Pseudomonadati</taxon>
        <taxon>Bacteroidota</taxon>
        <taxon>Bacteroidia</taxon>
        <taxon>Marinilabiliales</taxon>
        <taxon>Marinifilaceae</taxon>
        <taxon>Labilibaculum</taxon>
    </lineage>
</organism>
<protein>
    <recommendedName>
        <fullName evidence="1">BFD-like [2Fe-2S]-binding domain-containing protein</fullName>
    </recommendedName>
</protein>
<feature type="domain" description="BFD-like [2Fe-2S]-binding" evidence="1">
    <location>
        <begin position="4"/>
        <end position="53"/>
    </location>
</feature>